<evidence type="ECO:0000256" key="4">
    <source>
        <dbReference type="ARBA" id="ARBA00023163"/>
    </source>
</evidence>
<evidence type="ECO:0000313" key="7">
    <source>
        <dbReference type="EMBL" id="MEB3033046.1"/>
    </source>
</evidence>
<dbReference type="SUPFAM" id="SSF46689">
    <property type="entry name" value="Homeodomain-like"/>
    <property type="match status" value="1"/>
</dbReference>
<dbReference type="InterPro" id="IPR009057">
    <property type="entry name" value="Homeodomain-like_sf"/>
</dbReference>
<keyword evidence="4" id="KW-0804">Transcription</keyword>
<evidence type="ECO:0000313" key="8">
    <source>
        <dbReference type="Proteomes" id="UP001298593"/>
    </source>
</evidence>
<dbReference type="InterPro" id="IPR039538">
    <property type="entry name" value="BetI_C"/>
</dbReference>
<dbReference type="PRINTS" id="PR00455">
    <property type="entry name" value="HTHTETR"/>
</dbReference>
<name>A0ABU5XYH2_9MYCO</name>
<protein>
    <submittedName>
        <fullName evidence="7">TetR/AcrR family transcriptional regulator</fullName>
    </submittedName>
</protein>
<keyword evidence="3 5" id="KW-0238">DNA-binding</keyword>
<feature type="DNA-binding region" description="H-T-H motif" evidence="5">
    <location>
        <begin position="41"/>
        <end position="60"/>
    </location>
</feature>
<evidence type="ECO:0000256" key="2">
    <source>
        <dbReference type="ARBA" id="ARBA00023015"/>
    </source>
</evidence>
<dbReference type="SUPFAM" id="SSF48498">
    <property type="entry name" value="Tetracyclin repressor-like, C-terminal domain"/>
    <property type="match status" value="1"/>
</dbReference>
<dbReference type="InterPro" id="IPR036271">
    <property type="entry name" value="Tet_transcr_reg_TetR-rel_C_sf"/>
</dbReference>
<accession>A0ABU5XYH2</accession>
<dbReference type="EMBL" id="JAYJJU010000015">
    <property type="protein sequence ID" value="MEB3033046.1"/>
    <property type="molecule type" value="Genomic_DNA"/>
</dbReference>
<evidence type="ECO:0000256" key="3">
    <source>
        <dbReference type="ARBA" id="ARBA00023125"/>
    </source>
</evidence>
<dbReference type="PANTHER" id="PTHR47506:SF1">
    <property type="entry name" value="HTH-TYPE TRANSCRIPTIONAL REGULATOR YJDC"/>
    <property type="match status" value="1"/>
</dbReference>
<keyword evidence="8" id="KW-1185">Reference proteome</keyword>
<proteinExistence type="predicted"/>
<keyword evidence="2" id="KW-0805">Transcription regulation</keyword>
<dbReference type="Pfam" id="PF00440">
    <property type="entry name" value="TetR_N"/>
    <property type="match status" value="1"/>
</dbReference>
<sequence length="209" mass="22566">MPVRAIHGPGRPRGARSGLTRGRIVTAARSVFSELGYDATTFQTVASRADLTRPAVNHYFASKQLLYRAVLEEAEALVDHAVDQAKMQTDLIGQLSSFVLSIAQLDQDDRTTAAFVVTAVLDAERHPELRDLVGGVSVSTRDFLAGALTAAVERGELTTSVEVSALGELLLAVLWGIGFYVAFVGDRDQSAAVIANVHALLEHQLWQLR</sequence>
<comment type="caution">
    <text evidence="7">The sequence shown here is derived from an EMBL/GenBank/DDBJ whole genome shotgun (WGS) entry which is preliminary data.</text>
</comment>
<evidence type="ECO:0000259" key="6">
    <source>
        <dbReference type="PROSITE" id="PS50977"/>
    </source>
</evidence>
<dbReference type="PROSITE" id="PS50977">
    <property type="entry name" value="HTH_TETR_2"/>
    <property type="match status" value="1"/>
</dbReference>
<organism evidence="7 8">
    <name type="scientific">[Mycobacterium] nativiensis</name>
    <dbReference type="NCBI Taxonomy" id="2855503"/>
    <lineage>
        <taxon>Bacteria</taxon>
        <taxon>Bacillati</taxon>
        <taxon>Actinomycetota</taxon>
        <taxon>Actinomycetes</taxon>
        <taxon>Mycobacteriales</taxon>
        <taxon>Mycobacteriaceae</taxon>
        <taxon>Mycolicibacter</taxon>
    </lineage>
</organism>
<evidence type="ECO:0000256" key="1">
    <source>
        <dbReference type="ARBA" id="ARBA00022491"/>
    </source>
</evidence>
<dbReference type="Gene3D" id="1.10.10.60">
    <property type="entry name" value="Homeodomain-like"/>
    <property type="match status" value="1"/>
</dbReference>
<dbReference type="Pfam" id="PF13977">
    <property type="entry name" value="TetR_C_6"/>
    <property type="match status" value="1"/>
</dbReference>
<evidence type="ECO:0000256" key="5">
    <source>
        <dbReference type="PROSITE-ProRule" id="PRU00335"/>
    </source>
</evidence>
<dbReference type="InterPro" id="IPR001647">
    <property type="entry name" value="HTH_TetR"/>
</dbReference>
<keyword evidence="1" id="KW-0678">Repressor</keyword>
<reference evidence="7 8" key="1">
    <citation type="submission" date="2023-12" db="EMBL/GenBank/DDBJ databases">
        <title>Description of new species of Mycobacterium terrae complex isolated from sewage at the Sao Paulo Zoological Park Foundation in Brazil.</title>
        <authorList>
            <person name="Romagnoli C.L."/>
            <person name="Conceicao E.C."/>
            <person name="Machado E."/>
            <person name="Barreto L.B.P.F."/>
            <person name="Sharma A."/>
            <person name="Silva N.M."/>
            <person name="Marques L.E."/>
            <person name="Juliana M.A."/>
            <person name="Lourenco M.C.S."/>
            <person name="Digiampietri L.A."/>
            <person name="Suffys P.N."/>
            <person name="Viana-Niero C."/>
        </authorList>
    </citation>
    <scope>NUCLEOTIDE SEQUENCE [LARGE SCALE GENOMIC DNA]</scope>
    <source>
        <strain evidence="7 8">MYC340</strain>
    </source>
</reference>
<feature type="domain" description="HTH tetR-type" evidence="6">
    <location>
        <begin position="18"/>
        <end position="78"/>
    </location>
</feature>
<dbReference type="Gene3D" id="1.10.357.10">
    <property type="entry name" value="Tetracycline Repressor, domain 2"/>
    <property type="match status" value="1"/>
</dbReference>
<dbReference type="Proteomes" id="UP001298593">
    <property type="component" value="Unassembled WGS sequence"/>
</dbReference>
<gene>
    <name evidence="7" type="ORF">KV113_15950</name>
</gene>
<dbReference type="PANTHER" id="PTHR47506">
    <property type="entry name" value="TRANSCRIPTIONAL REGULATORY PROTEIN"/>
    <property type="match status" value="1"/>
</dbReference>
<dbReference type="RefSeq" id="WP_224974668.1">
    <property type="nucleotide sequence ID" value="NZ_JAYJJU010000015.1"/>
</dbReference>